<sequence>MTCPPVETTLFLPRPADIVPARLLAGFNGARPAGLPALRLDDRQSLRARRFHCGRFAIDIAQGPAQSGTSPFGIATEGGDTLTGLRRLSRPSAPADPAAGHRATLMISVSDNAADQAGTTAPQLNHPEEMPHDGLRGGHRDREIALRRMMLALAHRIATLCARQVDATAAHWGQSDRLLPIGDFVADTLPAAICFVPQVFTSGSRHHGRRLTGFRAKGSEDLLGRLLIMHESALPLDRACALAAALIDRWMASDTRPTPGKALDLPGWPAGDIRLRPPSGSHPMGTVEIMLRDIGGAAVQPHSGLRGGLRGTIGRLLPPTGRITPPTGRDVR</sequence>
<keyword evidence="3" id="KW-1185">Reference proteome</keyword>
<reference evidence="2 3" key="1">
    <citation type="submission" date="2017-01" db="EMBL/GenBank/DDBJ databases">
        <title>Genomic analysis of Xuhuaishuia manganoxidans DY6-4.</title>
        <authorList>
            <person name="Wang X."/>
        </authorList>
    </citation>
    <scope>NUCLEOTIDE SEQUENCE [LARGE SCALE GENOMIC DNA]</scope>
    <source>
        <strain evidence="2 3">DY6-4</strain>
    </source>
</reference>
<accession>A0A2M9DHH9</accession>
<feature type="region of interest" description="Disordered" evidence="1">
    <location>
        <begin position="302"/>
        <end position="332"/>
    </location>
</feature>
<evidence type="ECO:0000313" key="3">
    <source>
        <dbReference type="Proteomes" id="UP000187266"/>
    </source>
</evidence>
<gene>
    <name evidence="2" type="ORF">BV394_00225</name>
</gene>
<feature type="compositionally biased region" description="Low complexity" evidence="1">
    <location>
        <begin position="312"/>
        <end position="332"/>
    </location>
</feature>
<dbReference type="EMBL" id="CP019124">
    <property type="protein sequence ID" value="APX88349.1"/>
    <property type="molecule type" value="Genomic_DNA"/>
</dbReference>
<organism evidence="2 3">
    <name type="scientific">Brevirhabdus pacifica</name>
    <dbReference type="NCBI Taxonomy" id="1267768"/>
    <lineage>
        <taxon>Bacteria</taxon>
        <taxon>Pseudomonadati</taxon>
        <taxon>Pseudomonadota</taxon>
        <taxon>Alphaproteobacteria</taxon>
        <taxon>Rhodobacterales</taxon>
        <taxon>Paracoccaceae</taxon>
        <taxon>Brevirhabdus</taxon>
    </lineage>
</organism>
<dbReference type="Proteomes" id="UP000187266">
    <property type="component" value="Chromosome"/>
</dbReference>
<dbReference type="RefSeq" id="WP_076978374.1">
    <property type="nucleotide sequence ID" value="NZ_CP019124.1"/>
</dbReference>
<feature type="compositionally biased region" description="Basic and acidic residues" evidence="1">
    <location>
        <begin position="126"/>
        <end position="138"/>
    </location>
</feature>
<evidence type="ECO:0000313" key="2">
    <source>
        <dbReference type="EMBL" id="APX88349.1"/>
    </source>
</evidence>
<dbReference type="OrthoDB" id="7443908at2"/>
<proteinExistence type="predicted"/>
<protein>
    <submittedName>
        <fullName evidence="2">Uncharacterized protein</fullName>
    </submittedName>
</protein>
<name>A0A1U7DEM4_9RHOB</name>
<accession>A0A1U7DEM4</accession>
<dbReference type="AlphaFoldDB" id="A0A1U7DEM4"/>
<feature type="region of interest" description="Disordered" evidence="1">
    <location>
        <begin position="115"/>
        <end position="138"/>
    </location>
</feature>
<evidence type="ECO:0000256" key="1">
    <source>
        <dbReference type="SAM" id="MobiDB-lite"/>
    </source>
</evidence>